<dbReference type="InterPro" id="IPR033399">
    <property type="entry name" value="TP_0789-like"/>
</dbReference>
<feature type="domain" description="Uncharacterized protein TP-0789" evidence="2">
    <location>
        <begin position="74"/>
        <end position="257"/>
    </location>
</feature>
<evidence type="ECO:0000259" key="2">
    <source>
        <dbReference type="Pfam" id="PF17131"/>
    </source>
</evidence>
<feature type="chain" id="PRO_5002030343" evidence="1">
    <location>
        <begin position="20"/>
        <end position="259"/>
    </location>
</feature>
<keyword evidence="4" id="KW-1185">Reference proteome</keyword>
<evidence type="ECO:0000313" key="4">
    <source>
        <dbReference type="Proteomes" id="UP000076962"/>
    </source>
</evidence>
<name>A0A0A6P1I3_9GAMM</name>
<comment type="caution">
    <text evidence="3">The sequence shown here is derived from an EMBL/GenBank/DDBJ whole genome shotgun (WGS) entry which is preliminary data.</text>
</comment>
<dbReference type="Pfam" id="PF17131">
    <property type="entry name" value="LolA_like"/>
    <property type="match status" value="1"/>
</dbReference>
<organism evidence="3 4">
    <name type="scientific">Candidatus Thiomargarita nelsonii</name>
    <dbReference type="NCBI Taxonomy" id="1003181"/>
    <lineage>
        <taxon>Bacteria</taxon>
        <taxon>Pseudomonadati</taxon>
        <taxon>Pseudomonadota</taxon>
        <taxon>Gammaproteobacteria</taxon>
        <taxon>Thiotrichales</taxon>
        <taxon>Thiotrichaceae</taxon>
        <taxon>Thiomargarita</taxon>
    </lineage>
</organism>
<protein>
    <submittedName>
        <fullName evidence="3">Protein containing DUF1329</fullName>
    </submittedName>
</protein>
<gene>
    <name evidence="3" type="ORF">THIOM_000346</name>
</gene>
<dbReference type="CDD" id="cd16329">
    <property type="entry name" value="LolA_like"/>
    <property type="match status" value="1"/>
</dbReference>
<keyword evidence="1" id="KW-0732">Signal</keyword>
<evidence type="ECO:0000313" key="3">
    <source>
        <dbReference type="EMBL" id="OAD23808.1"/>
    </source>
</evidence>
<dbReference type="EMBL" id="LUTY01000152">
    <property type="protein sequence ID" value="OAD23808.1"/>
    <property type="molecule type" value="Genomic_DNA"/>
</dbReference>
<dbReference type="AlphaFoldDB" id="A0A0A6P1I3"/>
<feature type="signal peptide" evidence="1">
    <location>
        <begin position="1"/>
        <end position="19"/>
    </location>
</feature>
<accession>A0A0A6P1I3</accession>
<dbReference type="Gene3D" id="2.50.20.10">
    <property type="entry name" value="Lipoprotein localisation LolA/LolB/LppX"/>
    <property type="match status" value="1"/>
</dbReference>
<dbReference type="Proteomes" id="UP000076962">
    <property type="component" value="Unassembled WGS sequence"/>
</dbReference>
<sequence length="259" mass="30651">MRVFLICFSLLFLMPTVPAEDNRGRQIYVQRDTQDSGFVDSTVVMNMILFAKNGRTSRRVIKIQILEGLKDKGDKMTLVFKQPRDIAGTALLTHELLEQDDNQWLYMPAFKRIKRISSRNRTGRFMGTEFTYEDLAGEKVNDFRYRYLGTRKYRGKMVYYIERIPVSRYSGYSRQETFVDPKTYQAVKIIYYDRKGRLLKTQEAENWVAYLNKFWRPKKIVMTNHRTGRSTIVTVTSDYEFAKGLRDSDFSKSALRRIR</sequence>
<reference evidence="3 4" key="1">
    <citation type="submission" date="2016-05" db="EMBL/GenBank/DDBJ databases">
        <title>Single-cell genome of chain-forming Candidatus Thiomargarita nelsonii and comparison to other large sulfur-oxidizing bacteria.</title>
        <authorList>
            <person name="Winkel M."/>
            <person name="Salman V."/>
            <person name="Woyke T."/>
            <person name="Schulz-Vogt H."/>
            <person name="Richter M."/>
            <person name="Flood B."/>
            <person name="Bailey J."/>
            <person name="Amann R."/>
            <person name="Mussmann M."/>
        </authorList>
    </citation>
    <scope>NUCLEOTIDE SEQUENCE [LARGE SCALE GENOMIC DNA]</scope>
    <source>
        <strain evidence="3 4">THI036</strain>
    </source>
</reference>
<evidence type="ECO:0000256" key="1">
    <source>
        <dbReference type="SAM" id="SignalP"/>
    </source>
</evidence>
<proteinExistence type="predicted"/>